<name>A0ABV0N6H5_9TELE</name>
<evidence type="ECO:0000313" key="2">
    <source>
        <dbReference type="EMBL" id="MEQ2167001.1"/>
    </source>
</evidence>
<dbReference type="Gene3D" id="3.10.200.10">
    <property type="entry name" value="Alpha carbonic anhydrase"/>
    <property type="match status" value="1"/>
</dbReference>
<dbReference type="EMBL" id="JAHRIO010028503">
    <property type="protein sequence ID" value="MEQ2167001.1"/>
    <property type="molecule type" value="Genomic_DNA"/>
</dbReference>
<dbReference type="Pfam" id="PF00194">
    <property type="entry name" value="Carb_anhydrase"/>
    <property type="match status" value="1"/>
</dbReference>
<dbReference type="SUPFAM" id="SSF51069">
    <property type="entry name" value="Carbonic anhydrase"/>
    <property type="match status" value="1"/>
</dbReference>
<keyword evidence="3" id="KW-1185">Reference proteome</keyword>
<feature type="domain" description="Alpha-carbonic anhydrase" evidence="1">
    <location>
        <begin position="1"/>
        <end position="83"/>
    </location>
</feature>
<dbReference type="InterPro" id="IPR001148">
    <property type="entry name" value="CA_dom"/>
</dbReference>
<proteinExistence type="predicted"/>
<dbReference type="PROSITE" id="PS51144">
    <property type="entry name" value="ALPHA_CA_2"/>
    <property type="match status" value="1"/>
</dbReference>
<organism evidence="2 3">
    <name type="scientific">Goodea atripinnis</name>
    <dbReference type="NCBI Taxonomy" id="208336"/>
    <lineage>
        <taxon>Eukaryota</taxon>
        <taxon>Metazoa</taxon>
        <taxon>Chordata</taxon>
        <taxon>Craniata</taxon>
        <taxon>Vertebrata</taxon>
        <taxon>Euteleostomi</taxon>
        <taxon>Actinopterygii</taxon>
        <taxon>Neopterygii</taxon>
        <taxon>Teleostei</taxon>
        <taxon>Neoteleostei</taxon>
        <taxon>Acanthomorphata</taxon>
        <taxon>Ovalentaria</taxon>
        <taxon>Atherinomorphae</taxon>
        <taxon>Cyprinodontiformes</taxon>
        <taxon>Goodeidae</taxon>
        <taxon>Goodea</taxon>
    </lineage>
</organism>
<feature type="non-terminal residue" evidence="2">
    <location>
        <position position="1"/>
    </location>
</feature>
<evidence type="ECO:0000313" key="3">
    <source>
        <dbReference type="Proteomes" id="UP001476798"/>
    </source>
</evidence>
<reference evidence="2 3" key="1">
    <citation type="submission" date="2021-06" db="EMBL/GenBank/DDBJ databases">
        <authorList>
            <person name="Palmer J.M."/>
        </authorList>
    </citation>
    <scope>NUCLEOTIDE SEQUENCE [LARGE SCALE GENOMIC DNA]</scope>
    <source>
        <strain evidence="2 3">GA_2019</strain>
        <tissue evidence="2">Muscle</tissue>
    </source>
</reference>
<gene>
    <name evidence="2" type="ORF">GOODEAATRI_034321</name>
</gene>
<dbReference type="Proteomes" id="UP001476798">
    <property type="component" value="Unassembled WGS sequence"/>
</dbReference>
<evidence type="ECO:0000259" key="1">
    <source>
        <dbReference type="PROSITE" id="PS51144"/>
    </source>
</evidence>
<accession>A0ABV0N6H5</accession>
<protein>
    <recommendedName>
        <fullName evidence="1">Alpha-carbonic anhydrase domain-containing protein</fullName>
    </recommendedName>
</protein>
<sequence>DRTWPTIAPQFCNGTRQSPINIVSANASENANLTEFIFQGYNSITAMTKIANTGETGLNWVTLPFIDDQCPLSNGPAFNLIQT</sequence>
<comment type="caution">
    <text evidence="2">The sequence shown here is derived from an EMBL/GenBank/DDBJ whole genome shotgun (WGS) entry which is preliminary data.</text>
</comment>
<dbReference type="InterPro" id="IPR036398">
    <property type="entry name" value="CA_dom_sf"/>
</dbReference>